<accession>A0AAD9NZI8</accession>
<gene>
    <name evidence="1" type="ORF">NP493_239g11011</name>
</gene>
<comment type="caution">
    <text evidence="1">The sequence shown here is derived from an EMBL/GenBank/DDBJ whole genome shotgun (WGS) entry which is preliminary data.</text>
</comment>
<dbReference type="EMBL" id="JAODUO010000239">
    <property type="protein sequence ID" value="KAK2185383.1"/>
    <property type="molecule type" value="Genomic_DNA"/>
</dbReference>
<dbReference type="AlphaFoldDB" id="A0AAD9NZI8"/>
<evidence type="ECO:0000313" key="2">
    <source>
        <dbReference type="Proteomes" id="UP001209878"/>
    </source>
</evidence>
<reference evidence="1" key="1">
    <citation type="journal article" date="2023" name="Mol. Biol. Evol.">
        <title>Third-Generation Sequencing Reveals the Adaptive Role of the Epigenome in Three Deep-Sea Polychaetes.</title>
        <authorList>
            <person name="Perez M."/>
            <person name="Aroh O."/>
            <person name="Sun Y."/>
            <person name="Lan Y."/>
            <person name="Juniper S.K."/>
            <person name="Young C.R."/>
            <person name="Angers B."/>
            <person name="Qian P.Y."/>
        </authorList>
    </citation>
    <scope>NUCLEOTIDE SEQUENCE</scope>
    <source>
        <strain evidence="1">R07B-5</strain>
    </source>
</reference>
<organism evidence="1 2">
    <name type="scientific">Ridgeia piscesae</name>
    <name type="common">Tubeworm</name>
    <dbReference type="NCBI Taxonomy" id="27915"/>
    <lineage>
        <taxon>Eukaryota</taxon>
        <taxon>Metazoa</taxon>
        <taxon>Spiralia</taxon>
        <taxon>Lophotrochozoa</taxon>
        <taxon>Annelida</taxon>
        <taxon>Polychaeta</taxon>
        <taxon>Sedentaria</taxon>
        <taxon>Canalipalpata</taxon>
        <taxon>Sabellida</taxon>
        <taxon>Siboglinidae</taxon>
        <taxon>Ridgeia</taxon>
    </lineage>
</organism>
<name>A0AAD9NZI8_RIDPI</name>
<keyword evidence="2" id="KW-1185">Reference proteome</keyword>
<evidence type="ECO:0000313" key="1">
    <source>
        <dbReference type="EMBL" id="KAK2185383.1"/>
    </source>
</evidence>
<dbReference type="Proteomes" id="UP001209878">
    <property type="component" value="Unassembled WGS sequence"/>
</dbReference>
<protein>
    <submittedName>
        <fullName evidence="1">Uncharacterized protein</fullName>
    </submittedName>
</protein>
<sequence length="83" mass="9054">MCLLQDCYSEALSRADPKKQKVILRIIKRMLSTEKIHSDMMKKHGGHLAKTIKSLVEAASSNAEVALTSLAADILKATGYLPA</sequence>
<proteinExistence type="predicted"/>